<name>A0A8H7GT48_9ASCO</name>
<protein>
    <submittedName>
        <fullName evidence="2">Uncharacterized protein</fullName>
    </submittedName>
</protein>
<evidence type="ECO:0000313" key="2">
    <source>
        <dbReference type="EMBL" id="KAF8001941.1"/>
    </source>
</evidence>
<comment type="caution">
    <text evidence="2">The sequence shown here is derived from an EMBL/GenBank/DDBJ whole genome shotgun (WGS) entry which is preliminary data.</text>
</comment>
<evidence type="ECO:0000256" key="1">
    <source>
        <dbReference type="SAM" id="SignalP"/>
    </source>
</evidence>
<dbReference type="OrthoDB" id="10563871at2759"/>
<reference evidence="2" key="1">
    <citation type="submission" date="2020-10" db="EMBL/GenBank/DDBJ databases">
        <title>The Whole-Genome Sequence of Metschnikowia persimmonesis, a Novel Endophytic Yeast Species Isolated from Medicinal Plant Diospyros kaki Thumb.</title>
        <authorList>
            <person name="Rahmat E."/>
            <person name="Kang Y."/>
        </authorList>
    </citation>
    <scope>NUCLEOTIDE SEQUENCE</scope>
    <source>
        <strain evidence="2">KIOM G15050</strain>
    </source>
</reference>
<dbReference type="Proteomes" id="UP000649328">
    <property type="component" value="Unassembled WGS sequence"/>
</dbReference>
<feature type="chain" id="PRO_5034706410" evidence="1">
    <location>
        <begin position="19"/>
        <end position="242"/>
    </location>
</feature>
<evidence type="ECO:0000313" key="3">
    <source>
        <dbReference type="Proteomes" id="UP000649328"/>
    </source>
</evidence>
<accession>A0A8H7GT48</accession>
<organism evidence="2 3">
    <name type="scientific">Metschnikowia pulcherrima</name>
    <dbReference type="NCBI Taxonomy" id="27326"/>
    <lineage>
        <taxon>Eukaryota</taxon>
        <taxon>Fungi</taxon>
        <taxon>Dikarya</taxon>
        <taxon>Ascomycota</taxon>
        <taxon>Saccharomycotina</taxon>
        <taxon>Pichiomycetes</taxon>
        <taxon>Metschnikowiaceae</taxon>
        <taxon>Metschnikowia</taxon>
    </lineage>
</organism>
<sequence>MLLKRVFALLVTLAITFSAPVSSGDPEKENIESATSELDKAQGAFHPTYVELIGHTVYRYVPANTRPESLTQSPETQLNNIFNRLKTFLVPPCFDFETFEKDADQIEMDLKNVTDRVNELSSPQKFNPQLTHVRKVFLAMVDAIEPLRHYVFMGRSDLHLVNRMIEFNVKLHAMYDSSGEPESAIEGYEDKIVRYTVMLQFWRDQFNELGGVPIGVRLMFERQSVAAGDTINALRSKVNKGK</sequence>
<proteinExistence type="predicted"/>
<dbReference type="EMBL" id="JACBPP010000004">
    <property type="protein sequence ID" value="KAF8001941.1"/>
    <property type="molecule type" value="Genomic_DNA"/>
</dbReference>
<keyword evidence="3" id="KW-1185">Reference proteome</keyword>
<gene>
    <name evidence="2" type="ORF">HF325_002906</name>
</gene>
<feature type="signal peptide" evidence="1">
    <location>
        <begin position="1"/>
        <end position="18"/>
    </location>
</feature>
<dbReference type="AlphaFoldDB" id="A0A8H7GT48"/>
<keyword evidence="1" id="KW-0732">Signal</keyword>